<dbReference type="InterPro" id="IPR002353">
    <property type="entry name" value="AntifreezeII"/>
</dbReference>
<dbReference type="CDD" id="cd00037">
    <property type="entry name" value="CLECT"/>
    <property type="match status" value="1"/>
</dbReference>
<name>A0A3P8XPD1_ESOLU</name>
<dbReference type="InterPro" id="IPR016186">
    <property type="entry name" value="C-type_lectin-like/link_sf"/>
</dbReference>
<keyword evidence="1" id="KW-1015">Disulfide bond</keyword>
<dbReference type="InterPro" id="IPR001304">
    <property type="entry name" value="C-type_lectin-like"/>
</dbReference>
<dbReference type="SUPFAM" id="SSF56436">
    <property type="entry name" value="C-type lectin-like"/>
    <property type="match status" value="1"/>
</dbReference>
<organism evidence="4 5">
    <name type="scientific">Esox lucius</name>
    <name type="common">Northern pike</name>
    <dbReference type="NCBI Taxonomy" id="8010"/>
    <lineage>
        <taxon>Eukaryota</taxon>
        <taxon>Metazoa</taxon>
        <taxon>Chordata</taxon>
        <taxon>Craniata</taxon>
        <taxon>Vertebrata</taxon>
        <taxon>Euteleostomi</taxon>
        <taxon>Actinopterygii</taxon>
        <taxon>Neopterygii</taxon>
        <taxon>Teleostei</taxon>
        <taxon>Protacanthopterygii</taxon>
        <taxon>Esociformes</taxon>
        <taxon>Esocidae</taxon>
        <taxon>Esox</taxon>
    </lineage>
</organism>
<dbReference type="InterPro" id="IPR018378">
    <property type="entry name" value="C-type_lectin_CS"/>
</dbReference>
<evidence type="ECO:0000259" key="3">
    <source>
        <dbReference type="PROSITE" id="PS50041"/>
    </source>
</evidence>
<evidence type="ECO:0000313" key="5">
    <source>
        <dbReference type="Proteomes" id="UP000265140"/>
    </source>
</evidence>
<feature type="domain" description="C-type lectin" evidence="3">
    <location>
        <begin position="38"/>
        <end position="157"/>
    </location>
</feature>
<dbReference type="AlphaFoldDB" id="A0A3P8XPD1"/>
<protein>
    <recommendedName>
        <fullName evidence="3">C-type lectin domain-containing protein</fullName>
    </recommendedName>
</protein>
<evidence type="ECO:0000256" key="2">
    <source>
        <dbReference type="SAM" id="SignalP"/>
    </source>
</evidence>
<reference evidence="4" key="4">
    <citation type="submission" date="2025-09" db="UniProtKB">
        <authorList>
            <consortium name="Ensembl"/>
        </authorList>
    </citation>
    <scope>IDENTIFICATION</scope>
</reference>
<feature type="chain" id="PRO_5017992647" description="C-type lectin domain-containing protein" evidence="2">
    <location>
        <begin position="19"/>
        <end position="160"/>
    </location>
</feature>
<reference evidence="4" key="3">
    <citation type="submission" date="2025-08" db="UniProtKB">
        <authorList>
            <consortium name="Ensembl"/>
        </authorList>
    </citation>
    <scope>IDENTIFICATION</scope>
</reference>
<dbReference type="PRINTS" id="PR00356">
    <property type="entry name" value="ANTIFREEZEII"/>
</dbReference>
<dbReference type="PROSITE" id="PS50041">
    <property type="entry name" value="C_TYPE_LECTIN_2"/>
    <property type="match status" value="1"/>
</dbReference>
<feature type="signal peptide" evidence="2">
    <location>
        <begin position="1"/>
        <end position="18"/>
    </location>
</feature>
<dbReference type="Pfam" id="PF00059">
    <property type="entry name" value="Lectin_C"/>
    <property type="match status" value="1"/>
</dbReference>
<dbReference type="SMART" id="SM00034">
    <property type="entry name" value="CLECT"/>
    <property type="match status" value="1"/>
</dbReference>
<accession>A0A3P8XPD1</accession>
<dbReference type="Proteomes" id="UP000265140">
    <property type="component" value="Chromosome 1"/>
</dbReference>
<reference evidence="4" key="2">
    <citation type="submission" date="2020-02" db="EMBL/GenBank/DDBJ databases">
        <title>Esox lucius (northern pike) genome, fEsoLuc1, primary haplotype.</title>
        <authorList>
            <person name="Myers G."/>
            <person name="Karagic N."/>
            <person name="Meyer A."/>
            <person name="Pippel M."/>
            <person name="Reichard M."/>
            <person name="Winkler S."/>
            <person name="Tracey A."/>
            <person name="Sims Y."/>
            <person name="Howe K."/>
            <person name="Rhie A."/>
            <person name="Formenti G."/>
            <person name="Durbin R."/>
            <person name="Fedrigo O."/>
            <person name="Jarvis E.D."/>
        </authorList>
    </citation>
    <scope>NUCLEOTIDE SEQUENCE [LARGE SCALE GENOMIC DNA]</scope>
</reference>
<evidence type="ECO:0000256" key="1">
    <source>
        <dbReference type="ARBA" id="ARBA00023157"/>
    </source>
</evidence>
<dbReference type="OMA" id="YICAREL"/>
<dbReference type="Gene3D" id="3.10.100.10">
    <property type="entry name" value="Mannose-Binding Protein A, subunit A"/>
    <property type="match status" value="1"/>
</dbReference>
<dbReference type="PROSITE" id="PS00615">
    <property type="entry name" value="C_TYPE_LECTIN_1"/>
    <property type="match status" value="1"/>
</dbReference>
<proteinExistence type="predicted"/>
<evidence type="ECO:0000313" key="4">
    <source>
        <dbReference type="Ensembl" id="ENSELUP00000006415.1"/>
    </source>
</evidence>
<dbReference type="InParanoid" id="A0A3P8XPD1"/>
<dbReference type="PANTHER" id="PTHR22803">
    <property type="entry name" value="MANNOSE, PHOSPHOLIPASE, LECTIN RECEPTOR RELATED"/>
    <property type="match status" value="1"/>
</dbReference>
<keyword evidence="2" id="KW-0732">Signal</keyword>
<dbReference type="InterPro" id="IPR016187">
    <property type="entry name" value="CTDL_fold"/>
</dbReference>
<dbReference type="InterPro" id="IPR050111">
    <property type="entry name" value="C-type_lectin/snaclec_domain"/>
</dbReference>
<dbReference type="Bgee" id="ENSELUG00000007318">
    <property type="expression patterns" value="Expressed in liver and 7 other cell types or tissues"/>
</dbReference>
<dbReference type="GeneTree" id="ENSGT00940000161814"/>
<reference evidence="5" key="1">
    <citation type="journal article" date="2014" name="PLoS ONE">
        <title>The genome and linkage map of the northern pike (Esox lucius): conserved synteny revealed between the salmonid sister group and the Neoteleostei.</title>
        <authorList>
            <person name="Rondeau E.B."/>
            <person name="Minkley D.R."/>
            <person name="Leong J.S."/>
            <person name="Messmer A.M."/>
            <person name="Jantzen J.R."/>
            <person name="von Schalburg K.R."/>
            <person name="Lemon C."/>
            <person name="Bird N.H."/>
            <person name="Koop B.F."/>
        </authorList>
    </citation>
    <scope>NUCLEOTIDE SEQUENCE</scope>
</reference>
<dbReference type="Ensembl" id="ENSELUT00000008956.3">
    <property type="protein sequence ID" value="ENSELUP00000006415.1"/>
    <property type="gene ID" value="ENSELUG00000007318.3"/>
</dbReference>
<dbReference type="FunCoup" id="A0A3P8XPD1">
    <property type="interactions" value="757"/>
</dbReference>
<sequence length="160" mass="17784">MTLTVLLLLCASIALGDTHPVQSSDWYKYGCPLGWNTYGSRCFKYVKAKRSWADSALNCMALGGSLASVHSLLEYKFIQALILETTGKLPSTWLGGYDAVVEGRWMWSDGSSFDYTNWNTGEPNDAGVGEDCLQMDASQEKSWFDVPCKYAFASLCSRRM</sequence>
<keyword evidence="5" id="KW-1185">Reference proteome</keyword>